<dbReference type="AlphaFoldDB" id="A0A545TAI8"/>
<gene>
    <name evidence="1" type="ORF">FKG94_16635</name>
</gene>
<protein>
    <submittedName>
        <fullName evidence="1">Uncharacterized protein</fullName>
    </submittedName>
</protein>
<proteinExistence type="predicted"/>
<comment type="caution">
    <text evidence="1">The sequence shown here is derived from an EMBL/GenBank/DDBJ whole genome shotgun (WGS) entry which is preliminary data.</text>
</comment>
<dbReference type="RefSeq" id="WP_142905455.1">
    <property type="nucleotide sequence ID" value="NZ_ML660096.1"/>
</dbReference>
<dbReference type="Proteomes" id="UP000319732">
    <property type="component" value="Unassembled WGS sequence"/>
</dbReference>
<organism evidence="1 2">
    <name type="scientific">Exilibacterium tricleocarpae</name>
    <dbReference type="NCBI Taxonomy" id="2591008"/>
    <lineage>
        <taxon>Bacteria</taxon>
        <taxon>Pseudomonadati</taxon>
        <taxon>Pseudomonadota</taxon>
        <taxon>Gammaproteobacteria</taxon>
        <taxon>Cellvibrionales</taxon>
        <taxon>Cellvibrionaceae</taxon>
        <taxon>Exilibacterium</taxon>
    </lineage>
</organism>
<keyword evidence="2" id="KW-1185">Reference proteome</keyword>
<dbReference type="EMBL" id="VHSG01000017">
    <property type="protein sequence ID" value="TQV74232.1"/>
    <property type="molecule type" value="Genomic_DNA"/>
</dbReference>
<evidence type="ECO:0000313" key="2">
    <source>
        <dbReference type="Proteomes" id="UP000319732"/>
    </source>
</evidence>
<dbReference type="OrthoDB" id="8481962at2"/>
<name>A0A545TAI8_9GAMM</name>
<reference evidence="1 2" key="1">
    <citation type="submission" date="2019-06" db="EMBL/GenBank/DDBJ databases">
        <title>Whole genome sequence for Cellvibrionaceae sp. R142.</title>
        <authorList>
            <person name="Wang G."/>
        </authorList>
    </citation>
    <scope>NUCLEOTIDE SEQUENCE [LARGE SCALE GENOMIC DNA]</scope>
    <source>
        <strain evidence="1 2">R142</strain>
    </source>
</reference>
<accession>A0A545TAI8</accession>
<sequence length="78" mass="8909">MSFEDALKENGWSEKKSKFSFAKGNWNLVFDTSSWIEVGTGTTPRVFDVPVPEKRLYQWTINLIEHLCKTDDALVGKA</sequence>
<evidence type="ECO:0000313" key="1">
    <source>
        <dbReference type="EMBL" id="TQV74232.1"/>
    </source>
</evidence>